<gene>
    <name evidence="1" type="ORF">P12024S_17</name>
</gene>
<evidence type="ECO:0008006" key="3">
    <source>
        <dbReference type="Google" id="ProtNLM"/>
    </source>
</evidence>
<reference evidence="1 2" key="1">
    <citation type="journal article" date="2012" name="J. Virol.">
        <title>Complete Genome Sequences of Two Persicivirga Bacteriophages, P12024S and P12024L.</title>
        <authorList>
            <person name="Kang I."/>
            <person name="Jang H."/>
            <person name="Cho J.C."/>
        </authorList>
    </citation>
    <scope>NUCLEOTIDE SEQUENCE [LARGE SCALE GENOMIC DNA]</scope>
</reference>
<proteinExistence type="predicted"/>
<dbReference type="OrthoDB" id="30830at10239"/>
<organism evidence="1 2">
    <name type="scientific">Nonlabens phage P12024S</name>
    <dbReference type="NCBI Taxonomy" id="1168478"/>
    <lineage>
        <taxon>Viruses</taxon>
        <taxon>Duplodnaviria</taxon>
        <taxon>Heunggongvirae</taxon>
        <taxon>Uroviricota</taxon>
        <taxon>Caudoviricetes</taxon>
        <taxon>Inhavirus</taxon>
        <taxon>Inhavirus P12024S</taxon>
    </lineage>
</organism>
<evidence type="ECO:0000313" key="2">
    <source>
        <dbReference type="Proteomes" id="UP000002820"/>
    </source>
</evidence>
<dbReference type="KEGG" id="vg:13405296"/>
<keyword evidence="2" id="KW-1185">Reference proteome</keyword>
<protein>
    <recommendedName>
        <fullName evidence="3">Chromosomal replication initiator DnaA C-terminal domain-containing protein</fullName>
    </recommendedName>
</protein>
<dbReference type="Proteomes" id="UP000002820">
    <property type="component" value="Segment"/>
</dbReference>
<dbReference type="EMBL" id="JQ823122">
    <property type="protein sequence ID" value="AFM54678.1"/>
    <property type="molecule type" value="Genomic_DNA"/>
</dbReference>
<sequence>MEIKNDMDLTDLRILIEDHFKLNLNTRSREIEYINARCLYYHTAINLLGFNKKKVSLSVGYDRLTVINSLNRFEELYIKYDEFRSCFKKIKIKLGLETEKPKLKTPDLSDEFNEVAHILRDLTDEEIKEFIPRVDIYKKSVMYNRKKKEEWTR</sequence>
<dbReference type="GeneID" id="13405296"/>
<accession>I6RT53</accession>
<evidence type="ECO:0000313" key="1">
    <source>
        <dbReference type="EMBL" id="AFM54678.1"/>
    </source>
</evidence>
<dbReference type="RefSeq" id="YP_006560357.1">
    <property type="nucleotide sequence ID" value="NC_018271.1"/>
</dbReference>
<name>I6RT53_9CAUD</name>